<feature type="domain" description="FlgD/Vpr Ig-like" evidence="1">
    <location>
        <begin position="173"/>
        <end position="230"/>
    </location>
</feature>
<dbReference type="Pfam" id="PF13860">
    <property type="entry name" value="FlgD_ig"/>
    <property type="match status" value="1"/>
</dbReference>
<dbReference type="Proteomes" id="UP000886005">
    <property type="component" value="Unassembled WGS sequence"/>
</dbReference>
<dbReference type="InterPro" id="IPR025965">
    <property type="entry name" value="FlgD/Vpr_Ig-like"/>
</dbReference>
<name>A0A7V1PW88_CALAY</name>
<comment type="caution">
    <text evidence="2">The sequence shown here is derived from an EMBL/GenBank/DDBJ whole genome shotgun (WGS) entry which is preliminary data.</text>
</comment>
<organism evidence="2">
    <name type="scientific">Caldithrix abyssi</name>
    <dbReference type="NCBI Taxonomy" id="187145"/>
    <lineage>
        <taxon>Bacteria</taxon>
        <taxon>Pseudomonadati</taxon>
        <taxon>Calditrichota</taxon>
        <taxon>Calditrichia</taxon>
        <taxon>Calditrichales</taxon>
        <taxon>Calditrichaceae</taxon>
        <taxon>Caldithrix</taxon>
    </lineage>
</organism>
<dbReference type="SUPFAM" id="SSF74853">
    <property type="entry name" value="Lamin A/C globular tail domain"/>
    <property type="match status" value="1"/>
</dbReference>
<feature type="non-terminal residue" evidence="2">
    <location>
        <position position="1"/>
    </location>
</feature>
<dbReference type="AlphaFoldDB" id="A0A7V1PW88"/>
<gene>
    <name evidence="2" type="ORF">ENJ10_14100</name>
</gene>
<sequence>SEPEWVEILNTGTFRLNIYGWALADTRDTARVDTLVFIDPGQYKVFAADRTVAAFYGIEDSLIIPLKNWPVLNNNGDIVYLLDPLDRWVEQVPYTIDWLEGMEEEKPSLERINSALEARLSRSWGPSTAGEGATPGRPNSIYSTLTAPTEGNLRISPDPFSPDNDGFEDYCLISFTLPVNSARVRLRVYDLRGRRVRSITEDRFSGQRQSMVWDGRDDHGRLLPMGIYIIYLQIINDRNGVITSYKKSITLARHLN</sequence>
<evidence type="ECO:0000313" key="2">
    <source>
        <dbReference type="EMBL" id="HED11821.1"/>
    </source>
</evidence>
<protein>
    <recommendedName>
        <fullName evidence="1">FlgD/Vpr Ig-like domain-containing protein</fullName>
    </recommendedName>
</protein>
<evidence type="ECO:0000259" key="1">
    <source>
        <dbReference type="Pfam" id="PF13860"/>
    </source>
</evidence>
<dbReference type="InterPro" id="IPR036415">
    <property type="entry name" value="Lamin_tail_dom_sf"/>
</dbReference>
<accession>A0A7V1PW88</accession>
<reference evidence="2" key="1">
    <citation type="journal article" date="2020" name="mSystems">
        <title>Genome- and Community-Level Interaction Insights into Carbon Utilization and Element Cycling Functions of Hydrothermarchaeota in Hydrothermal Sediment.</title>
        <authorList>
            <person name="Zhou Z."/>
            <person name="Liu Y."/>
            <person name="Xu W."/>
            <person name="Pan J."/>
            <person name="Luo Z.H."/>
            <person name="Li M."/>
        </authorList>
    </citation>
    <scope>NUCLEOTIDE SEQUENCE [LARGE SCALE GENOMIC DNA]</scope>
    <source>
        <strain evidence="2">HyVt-456</strain>
    </source>
</reference>
<dbReference type="EMBL" id="DRLD01000399">
    <property type="protein sequence ID" value="HED11821.1"/>
    <property type="molecule type" value="Genomic_DNA"/>
</dbReference>
<dbReference type="Gene3D" id="2.60.40.4070">
    <property type="match status" value="1"/>
</dbReference>
<proteinExistence type="predicted"/>